<dbReference type="InterPro" id="IPR030390">
    <property type="entry name" value="MeTrfase_TrmA_AS"/>
</dbReference>
<dbReference type="InterPro" id="IPR029063">
    <property type="entry name" value="SAM-dependent_MTases_sf"/>
</dbReference>
<proteinExistence type="inferred from homology"/>
<dbReference type="PROSITE" id="PS51687">
    <property type="entry name" value="SAM_MT_RNA_M5U"/>
    <property type="match status" value="1"/>
</dbReference>
<comment type="similarity">
    <text evidence="4">Belongs to the class I-like SAM-binding methyltransferase superfamily. RNA M5U methyltransferase family.</text>
</comment>
<dbReference type="InterPro" id="IPR010280">
    <property type="entry name" value="U5_MeTrfase_fam"/>
</dbReference>
<keyword evidence="7" id="KW-1185">Reference proteome</keyword>
<feature type="active site" description="Nucleophile" evidence="4">
    <location>
        <position position="395"/>
    </location>
</feature>
<name>A0A4R9LV33_9LEPT</name>
<dbReference type="PROSITE" id="PS01230">
    <property type="entry name" value="TRMA_1"/>
    <property type="match status" value="1"/>
</dbReference>
<dbReference type="Proteomes" id="UP000298058">
    <property type="component" value="Unassembled WGS sequence"/>
</dbReference>
<feature type="active site" evidence="5">
    <location>
        <position position="395"/>
    </location>
</feature>
<dbReference type="GO" id="GO:0070041">
    <property type="term" value="F:rRNA (uridine-C5-)-methyltransferase activity"/>
    <property type="evidence" value="ECO:0007669"/>
    <property type="project" value="TreeGrafter"/>
</dbReference>
<evidence type="ECO:0000313" key="7">
    <source>
        <dbReference type="Proteomes" id="UP000298058"/>
    </source>
</evidence>
<comment type="caution">
    <text evidence="6">The sequence shown here is derived from an EMBL/GenBank/DDBJ whole genome shotgun (WGS) entry which is preliminary data.</text>
</comment>
<dbReference type="SUPFAM" id="SSF53335">
    <property type="entry name" value="S-adenosyl-L-methionine-dependent methyltransferases"/>
    <property type="match status" value="1"/>
</dbReference>
<evidence type="ECO:0000256" key="5">
    <source>
        <dbReference type="PROSITE-ProRule" id="PRU10015"/>
    </source>
</evidence>
<dbReference type="PANTHER" id="PTHR11061">
    <property type="entry name" value="RNA M5U METHYLTRANSFERASE"/>
    <property type="match status" value="1"/>
</dbReference>
<keyword evidence="2 4" id="KW-0808">Transferase</keyword>
<organism evidence="6 7">
    <name type="scientific">Leptospira idonii</name>
    <dbReference type="NCBI Taxonomy" id="1193500"/>
    <lineage>
        <taxon>Bacteria</taxon>
        <taxon>Pseudomonadati</taxon>
        <taxon>Spirochaetota</taxon>
        <taxon>Spirochaetia</taxon>
        <taxon>Leptospirales</taxon>
        <taxon>Leptospiraceae</taxon>
        <taxon>Leptospira</taxon>
    </lineage>
</organism>
<evidence type="ECO:0000256" key="1">
    <source>
        <dbReference type="ARBA" id="ARBA00022603"/>
    </source>
</evidence>
<keyword evidence="3 4" id="KW-0949">S-adenosyl-L-methionine</keyword>
<protein>
    <submittedName>
        <fullName evidence="6">Class I SAM-dependent RNA methyltransferase</fullName>
    </submittedName>
</protein>
<feature type="binding site" evidence="4">
    <location>
        <position position="321"/>
    </location>
    <ligand>
        <name>S-adenosyl-L-methionine</name>
        <dbReference type="ChEBI" id="CHEBI:59789"/>
    </ligand>
</feature>
<accession>A0A4R9LV33</accession>
<dbReference type="OrthoDB" id="9804590at2"/>
<dbReference type="Pfam" id="PF05958">
    <property type="entry name" value="tRNA_U5-meth_tr"/>
    <property type="match status" value="1"/>
</dbReference>
<feature type="binding site" evidence="4">
    <location>
        <position position="368"/>
    </location>
    <ligand>
        <name>S-adenosyl-L-methionine</name>
        <dbReference type="ChEBI" id="CHEBI:59789"/>
    </ligand>
</feature>
<keyword evidence="1 4" id="KW-0489">Methyltransferase</keyword>
<evidence type="ECO:0000256" key="2">
    <source>
        <dbReference type="ARBA" id="ARBA00022679"/>
    </source>
</evidence>
<evidence type="ECO:0000256" key="4">
    <source>
        <dbReference type="PROSITE-ProRule" id="PRU01024"/>
    </source>
</evidence>
<dbReference type="PANTHER" id="PTHR11061:SF30">
    <property type="entry name" value="TRNA (URACIL(54)-C(5))-METHYLTRANSFERASE"/>
    <property type="match status" value="1"/>
</dbReference>
<gene>
    <name evidence="6" type="ORF">EHS15_16025</name>
</gene>
<dbReference type="Gene3D" id="3.40.50.150">
    <property type="entry name" value="Vaccinia Virus protein VP39"/>
    <property type="match status" value="1"/>
</dbReference>
<dbReference type="EMBL" id="RQHW01000058">
    <property type="protein sequence ID" value="TGN17885.1"/>
    <property type="molecule type" value="Genomic_DNA"/>
</dbReference>
<sequence length="440" mass="49936">MDTIIIDNLTVDFLGEGLSPSGKKVAFPYALPGDEIEVEFVKRKRQRKKMIVHGYLKRKEWEGVHCKHFGACGGCAAQHISYEEQLRIKFDPVIASFAEEIGLTLTAVPAEDPYHYRSRMDFSVFPGRLGLRAKGNFRHVVNVESCSIQSEWADEETNRVHSLLKEFPEIAWNRREESGGGLKYVTIRKAKFTDESITIFTFTEGYETNPLHDLFLKRCSESLLATNLVFCYNRVKAEVSAQGRFTVLRGKEGYYESILGNKFFIPFDSFFQPNPKGFLPILSFVQKVLPENKTRLIDLFCGNGFFSILFGKGFSEIHCYELTPSSVETAKRLLNEKYPESQIHAEVVNLFSDVTGLQSAQDACLVLDPPRAGCGPKVAEWIRDHGPKNVFYVSCNPYSQKEDAKVLLSTYEAKSGILTDPYPHTPHMESVIHFQRKDNP</sequence>
<feature type="binding site" evidence="4">
    <location>
        <position position="300"/>
    </location>
    <ligand>
        <name>S-adenosyl-L-methionine</name>
        <dbReference type="ChEBI" id="CHEBI:59789"/>
    </ligand>
</feature>
<dbReference type="RefSeq" id="WP_135761603.1">
    <property type="nucleotide sequence ID" value="NZ_RQHW01000058.1"/>
</dbReference>
<dbReference type="Gene3D" id="2.40.50.1070">
    <property type="match status" value="1"/>
</dbReference>
<feature type="binding site" evidence="4">
    <location>
        <position position="272"/>
    </location>
    <ligand>
        <name>S-adenosyl-L-methionine</name>
        <dbReference type="ChEBI" id="CHEBI:59789"/>
    </ligand>
</feature>
<evidence type="ECO:0000313" key="6">
    <source>
        <dbReference type="EMBL" id="TGN17885.1"/>
    </source>
</evidence>
<dbReference type="GO" id="GO:0070475">
    <property type="term" value="P:rRNA base methylation"/>
    <property type="evidence" value="ECO:0007669"/>
    <property type="project" value="TreeGrafter"/>
</dbReference>
<dbReference type="AlphaFoldDB" id="A0A4R9LV33"/>
<evidence type="ECO:0000256" key="3">
    <source>
        <dbReference type="ARBA" id="ARBA00022691"/>
    </source>
</evidence>
<reference evidence="6" key="1">
    <citation type="journal article" date="2019" name="PLoS Negl. Trop. Dis.">
        <title>Revisiting the worldwide diversity of Leptospira species in the environment.</title>
        <authorList>
            <person name="Vincent A.T."/>
            <person name="Schiettekatte O."/>
            <person name="Bourhy P."/>
            <person name="Veyrier F.J."/>
            <person name="Picardeau M."/>
        </authorList>
    </citation>
    <scope>NUCLEOTIDE SEQUENCE [LARGE SCALE GENOMIC DNA]</scope>
    <source>
        <strain evidence="6">201300427</strain>
    </source>
</reference>